<evidence type="ECO:0000313" key="1">
    <source>
        <dbReference type="EMBL" id="KAK4428821.1"/>
    </source>
</evidence>
<comment type="caution">
    <text evidence="1">The sequence shown here is derived from an EMBL/GenBank/DDBJ whole genome shotgun (WGS) entry which is preliminary data.</text>
</comment>
<proteinExistence type="predicted"/>
<keyword evidence="2" id="KW-1185">Reference proteome</keyword>
<gene>
    <name evidence="1" type="ORF">Salat_1182000</name>
</gene>
<feature type="non-terminal residue" evidence="1">
    <location>
        <position position="1"/>
    </location>
</feature>
<evidence type="ECO:0000313" key="2">
    <source>
        <dbReference type="Proteomes" id="UP001293254"/>
    </source>
</evidence>
<dbReference type="Proteomes" id="UP001293254">
    <property type="component" value="Unassembled WGS sequence"/>
</dbReference>
<protein>
    <submittedName>
        <fullName evidence="1">Uncharacterized protein</fullName>
    </submittedName>
</protein>
<accession>A0AAE1YFB8</accession>
<sequence>DGFVDLGPNSLCGPGSRQAVRYSMLGYFRRQFPRPMLGILRWRRWAEVLKLKREGANRMKCYFDTKRKYDFSNEMEELKLGDRDAIVVAVGEGVEEDGWKSWGARPSTEQLILEADSSSSEVTYH</sequence>
<organism evidence="1 2">
    <name type="scientific">Sesamum alatum</name>
    <dbReference type="NCBI Taxonomy" id="300844"/>
    <lineage>
        <taxon>Eukaryota</taxon>
        <taxon>Viridiplantae</taxon>
        <taxon>Streptophyta</taxon>
        <taxon>Embryophyta</taxon>
        <taxon>Tracheophyta</taxon>
        <taxon>Spermatophyta</taxon>
        <taxon>Magnoliopsida</taxon>
        <taxon>eudicotyledons</taxon>
        <taxon>Gunneridae</taxon>
        <taxon>Pentapetalae</taxon>
        <taxon>asterids</taxon>
        <taxon>lamiids</taxon>
        <taxon>Lamiales</taxon>
        <taxon>Pedaliaceae</taxon>
        <taxon>Sesamum</taxon>
    </lineage>
</organism>
<name>A0AAE1YFB8_9LAMI</name>
<reference evidence="1" key="1">
    <citation type="submission" date="2020-06" db="EMBL/GenBank/DDBJ databases">
        <authorList>
            <person name="Li T."/>
            <person name="Hu X."/>
            <person name="Zhang T."/>
            <person name="Song X."/>
            <person name="Zhang H."/>
            <person name="Dai N."/>
            <person name="Sheng W."/>
            <person name="Hou X."/>
            <person name="Wei L."/>
        </authorList>
    </citation>
    <scope>NUCLEOTIDE SEQUENCE</scope>
    <source>
        <strain evidence="1">3651</strain>
        <tissue evidence="1">Leaf</tissue>
    </source>
</reference>
<reference evidence="1" key="2">
    <citation type="journal article" date="2024" name="Plant">
        <title>Genomic evolution and insights into agronomic trait innovations of Sesamum species.</title>
        <authorList>
            <person name="Miao H."/>
            <person name="Wang L."/>
            <person name="Qu L."/>
            <person name="Liu H."/>
            <person name="Sun Y."/>
            <person name="Le M."/>
            <person name="Wang Q."/>
            <person name="Wei S."/>
            <person name="Zheng Y."/>
            <person name="Lin W."/>
            <person name="Duan Y."/>
            <person name="Cao H."/>
            <person name="Xiong S."/>
            <person name="Wang X."/>
            <person name="Wei L."/>
            <person name="Li C."/>
            <person name="Ma Q."/>
            <person name="Ju M."/>
            <person name="Zhao R."/>
            <person name="Li G."/>
            <person name="Mu C."/>
            <person name="Tian Q."/>
            <person name="Mei H."/>
            <person name="Zhang T."/>
            <person name="Gao T."/>
            <person name="Zhang H."/>
        </authorList>
    </citation>
    <scope>NUCLEOTIDE SEQUENCE</scope>
    <source>
        <strain evidence="1">3651</strain>
    </source>
</reference>
<dbReference type="AlphaFoldDB" id="A0AAE1YFB8"/>
<dbReference type="EMBL" id="JACGWO010000004">
    <property type="protein sequence ID" value="KAK4428821.1"/>
    <property type="molecule type" value="Genomic_DNA"/>
</dbReference>